<keyword evidence="1" id="KW-0812">Transmembrane</keyword>
<comment type="caution">
    <text evidence="2">The sequence shown here is derived from an EMBL/GenBank/DDBJ whole genome shotgun (WGS) entry which is preliminary data.</text>
</comment>
<feature type="transmembrane region" description="Helical" evidence="1">
    <location>
        <begin position="115"/>
        <end position="137"/>
    </location>
</feature>
<sequence length="431" mass="49566">MDSTFANAASPWPLAQKLAFRFFVIFFPVFIFFNPNGAVPLLSETYESYIQPMHGVIVWSAAHILHLPYPITVFTNGSGDTSYDYLVLLFCVVVSFVVAVIWSAVNRKDCNYDKLYYWLTVILRFYVGITMLSYGAVKVIKLQFPYPGLGRLLQPYGNSSPMGLAWTFMGFSKGYNYFTGFAELTCGILLLFRRTALLGAVISLVVAANIMAINYCFDVPVKILSTMLVVMTLFLLFRDIDRFVNFFFLHREAQSANLSPKRFKKRWKNITLITIKYLLIAYVSISTAENCFASVKTYGDAAPKPALYGIYETQSFVRNHDTLAPLTTDTTRWRRLVIGYKGYARVYLMNDSTRNFAFEPDTVRKTVYIYQGSDTTKKFMLKYTMQKPDILTIKGKLMGDSVSIRLKRYDEKQFTLTKRGFHWVNEYPFNR</sequence>
<keyword evidence="1" id="KW-0472">Membrane</keyword>
<evidence type="ECO:0008006" key="4">
    <source>
        <dbReference type="Google" id="ProtNLM"/>
    </source>
</evidence>
<feature type="transmembrane region" description="Helical" evidence="1">
    <location>
        <begin position="83"/>
        <end position="103"/>
    </location>
</feature>
<keyword evidence="3" id="KW-1185">Reference proteome</keyword>
<feature type="transmembrane region" description="Helical" evidence="1">
    <location>
        <begin position="221"/>
        <end position="237"/>
    </location>
</feature>
<feature type="transmembrane region" description="Helical" evidence="1">
    <location>
        <begin position="267"/>
        <end position="285"/>
    </location>
</feature>
<keyword evidence="1" id="KW-1133">Transmembrane helix</keyword>
<dbReference type="EMBL" id="JAVLVU010000001">
    <property type="protein sequence ID" value="MDT3403186.1"/>
    <property type="molecule type" value="Genomic_DNA"/>
</dbReference>
<dbReference type="Proteomes" id="UP001258315">
    <property type="component" value="Unassembled WGS sequence"/>
</dbReference>
<name>A0ABU3GTS3_9SPHI</name>
<evidence type="ECO:0000256" key="1">
    <source>
        <dbReference type="SAM" id="Phobius"/>
    </source>
</evidence>
<evidence type="ECO:0000313" key="3">
    <source>
        <dbReference type="Proteomes" id="UP001258315"/>
    </source>
</evidence>
<proteinExistence type="predicted"/>
<feature type="transmembrane region" description="Helical" evidence="1">
    <location>
        <begin position="54"/>
        <end position="71"/>
    </location>
</feature>
<evidence type="ECO:0000313" key="2">
    <source>
        <dbReference type="EMBL" id="MDT3403186.1"/>
    </source>
</evidence>
<feature type="transmembrane region" description="Helical" evidence="1">
    <location>
        <begin position="20"/>
        <end position="42"/>
    </location>
</feature>
<accession>A0ABU3GTS3</accession>
<gene>
    <name evidence="2" type="ORF">QE417_002258</name>
</gene>
<organism evidence="2 3">
    <name type="scientific">Mucilaginibacter terrae</name>
    <dbReference type="NCBI Taxonomy" id="1955052"/>
    <lineage>
        <taxon>Bacteria</taxon>
        <taxon>Pseudomonadati</taxon>
        <taxon>Bacteroidota</taxon>
        <taxon>Sphingobacteriia</taxon>
        <taxon>Sphingobacteriales</taxon>
        <taxon>Sphingobacteriaceae</taxon>
        <taxon>Mucilaginibacter</taxon>
    </lineage>
</organism>
<feature type="transmembrane region" description="Helical" evidence="1">
    <location>
        <begin position="197"/>
        <end position="215"/>
    </location>
</feature>
<protein>
    <recommendedName>
        <fullName evidence="4">DoxX family protein</fullName>
    </recommendedName>
</protein>
<reference evidence="3" key="1">
    <citation type="submission" date="2023-07" db="EMBL/GenBank/DDBJ databases">
        <title>Functional and genomic diversity of the sorghum phyllosphere microbiome.</title>
        <authorList>
            <person name="Shade A."/>
        </authorList>
    </citation>
    <scope>NUCLEOTIDE SEQUENCE [LARGE SCALE GENOMIC DNA]</scope>
    <source>
        <strain evidence="3">SORGH_AS_0422</strain>
    </source>
</reference>
<dbReference type="RefSeq" id="WP_311949981.1">
    <property type="nucleotide sequence ID" value="NZ_JAVLVU010000001.1"/>
</dbReference>